<evidence type="ECO:0000256" key="1">
    <source>
        <dbReference type="SAM" id="MobiDB-lite"/>
    </source>
</evidence>
<evidence type="ECO:0000256" key="2">
    <source>
        <dbReference type="SAM" id="Phobius"/>
    </source>
</evidence>
<keyword evidence="2" id="KW-0812">Transmembrane</keyword>
<dbReference type="AlphaFoldDB" id="A0A0K2UH67"/>
<accession>A0A0K2UH67</accession>
<organism evidence="3">
    <name type="scientific">Lepeophtheirus salmonis</name>
    <name type="common">Salmon louse</name>
    <name type="synonym">Caligus salmonis</name>
    <dbReference type="NCBI Taxonomy" id="72036"/>
    <lineage>
        <taxon>Eukaryota</taxon>
        <taxon>Metazoa</taxon>
        <taxon>Ecdysozoa</taxon>
        <taxon>Arthropoda</taxon>
        <taxon>Crustacea</taxon>
        <taxon>Multicrustacea</taxon>
        <taxon>Hexanauplia</taxon>
        <taxon>Copepoda</taxon>
        <taxon>Siphonostomatoida</taxon>
        <taxon>Caligidae</taxon>
        <taxon>Lepeophtheirus</taxon>
    </lineage>
</organism>
<name>A0A0K2UH67_LEPSM</name>
<reference evidence="3" key="1">
    <citation type="submission" date="2014-05" db="EMBL/GenBank/DDBJ databases">
        <authorList>
            <person name="Chronopoulou M."/>
        </authorList>
    </citation>
    <scope>NUCLEOTIDE SEQUENCE</scope>
    <source>
        <tissue evidence="3">Whole organism</tissue>
    </source>
</reference>
<feature type="region of interest" description="Disordered" evidence="1">
    <location>
        <begin position="215"/>
        <end position="240"/>
    </location>
</feature>
<feature type="transmembrane region" description="Helical" evidence="2">
    <location>
        <begin position="12"/>
        <end position="30"/>
    </location>
</feature>
<evidence type="ECO:0000313" key="3">
    <source>
        <dbReference type="EMBL" id="CDW37415.1"/>
    </source>
</evidence>
<protein>
    <submittedName>
        <fullName evidence="3">Uncharacterized protein</fullName>
    </submittedName>
</protein>
<dbReference type="EMBL" id="HACA01020054">
    <property type="protein sequence ID" value="CDW37415.1"/>
    <property type="molecule type" value="Transcribed_RNA"/>
</dbReference>
<keyword evidence="2" id="KW-1133">Transmembrane helix</keyword>
<sequence length="240" mass="27888">MTSNCTHRPLIPSSLGCFILMLLLSSLLFVDANIGNANLQNIISLIPSYQLQIQESLFKPFTFNVSSLVAAAIVGNFIFVFLMFYVLAFLPENRIGSSKRNGNTFYGDYEEDYYDGDYFYDERRRRLQKRSDILPLLDLSFPASQEEMESRSSKATRIKNGLSHFFTYPAERISNAFQDLYQIYENYWRGVVGSSKLQSRKIKLKQEDAFLRKSASHYQKHKKVPPGKGKRNYHRLRHSY</sequence>
<keyword evidence="2" id="KW-0472">Membrane</keyword>
<feature type="transmembrane region" description="Helical" evidence="2">
    <location>
        <begin position="68"/>
        <end position="90"/>
    </location>
</feature>
<proteinExistence type="predicted"/>